<keyword evidence="5 6" id="KW-0472">Membrane</keyword>
<gene>
    <name evidence="7" type="ORF">GJA_3730</name>
</gene>
<accession>W0V9Q7</accession>
<feature type="transmembrane region" description="Helical" evidence="6">
    <location>
        <begin position="154"/>
        <end position="180"/>
    </location>
</feature>
<evidence type="ECO:0000256" key="1">
    <source>
        <dbReference type="ARBA" id="ARBA00004651"/>
    </source>
</evidence>
<dbReference type="PATRIC" id="fig|1349767.4.peg.318"/>
<dbReference type="PANTHER" id="PTHR30213">
    <property type="entry name" value="INNER MEMBRANE PROTEIN YHJD"/>
    <property type="match status" value="1"/>
</dbReference>
<reference evidence="7 8" key="1">
    <citation type="journal article" date="2015" name="Genome Announc.">
        <title>Genome Sequence of Mushroom Soft-Rot Pathogen Janthinobacterium agaricidamnosum.</title>
        <authorList>
            <person name="Graupner K."/>
            <person name="Lackner G."/>
            <person name="Hertweck C."/>
        </authorList>
    </citation>
    <scope>NUCLEOTIDE SEQUENCE [LARGE SCALE GENOMIC DNA]</scope>
    <source>
        <strain evidence="8">NBRC 102515 / DSM 9628</strain>
    </source>
</reference>
<dbReference type="OrthoDB" id="9797028at2"/>
<keyword evidence="3 6" id="KW-0812">Transmembrane</keyword>
<feature type="transmembrane region" description="Helical" evidence="6">
    <location>
        <begin position="45"/>
        <end position="68"/>
    </location>
</feature>
<proteinExistence type="predicted"/>
<dbReference type="eggNOG" id="COG1295">
    <property type="taxonomic scope" value="Bacteria"/>
</dbReference>
<keyword evidence="4 6" id="KW-1133">Transmembrane helix</keyword>
<dbReference type="Pfam" id="PF03631">
    <property type="entry name" value="Virul_fac_BrkB"/>
    <property type="match status" value="1"/>
</dbReference>
<dbReference type="AlphaFoldDB" id="W0V9Q7"/>
<dbReference type="PIRSF" id="PIRSF035875">
    <property type="entry name" value="RNase_BN"/>
    <property type="match status" value="1"/>
</dbReference>
<dbReference type="InterPro" id="IPR017039">
    <property type="entry name" value="Virul_fac_BrkB"/>
</dbReference>
<evidence type="ECO:0000313" key="8">
    <source>
        <dbReference type="Proteomes" id="UP000027604"/>
    </source>
</evidence>
<keyword evidence="8" id="KW-1185">Reference proteome</keyword>
<sequence>MTTPDTHPAARQQGWLPFIKDMRTVIVCSVTEWLEHRGSSKGAALAFYTMFSIAPILVLVIAIAGFFYGTEAARGELFTQLRDLLGSQGAEAIQLVLAGARNHEEGRLATLIATGLLLFGATSVFAELKASLDEIWQVPPLKEAGVWDVLRTRLLSFGLVLVLAFLLMISLVVSAALAILENYWGGIWRDSAYLFAVLSGLIGFGVIAVLFGVIYKMLPRVKLSWRDVVIGALGTAAMFSLGKYAIGIYIGNSGVASSFGAAGSMIALLLWVYYSAQIFFLGAEFARQYALKIGSLRHLPKDQDGDIQLALKHTHAVQR</sequence>
<feature type="transmembrane region" description="Helical" evidence="6">
    <location>
        <begin position="192"/>
        <end position="215"/>
    </location>
</feature>
<evidence type="ECO:0000256" key="3">
    <source>
        <dbReference type="ARBA" id="ARBA00022692"/>
    </source>
</evidence>
<feature type="transmembrane region" description="Helical" evidence="6">
    <location>
        <begin position="262"/>
        <end position="283"/>
    </location>
</feature>
<dbReference type="KEGG" id="jag:GJA_3730"/>
<organism evidence="7 8">
    <name type="scientific">Janthinobacterium agaricidamnosum NBRC 102515 = DSM 9628</name>
    <dbReference type="NCBI Taxonomy" id="1349767"/>
    <lineage>
        <taxon>Bacteria</taxon>
        <taxon>Pseudomonadati</taxon>
        <taxon>Pseudomonadota</taxon>
        <taxon>Betaproteobacteria</taxon>
        <taxon>Burkholderiales</taxon>
        <taxon>Oxalobacteraceae</taxon>
        <taxon>Janthinobacterium</taxon>
    </lineage>
</organism>
<dbReference type="PANTHER" id="PTHR30213:SF1">
    <property type="entry name" value="INNER MEMBRANE PROTEIN YHJD"/>
    <property type="match status" value="1"/>
</dbReference>
<evidence type="ECO:0000313" key="7">
    <source>
        <dbReference type="EMBL" id="CDG84345.1"/>
    </source>
</evidence>
<evidence type="ECO:0000256" key="6">
    <source>
        <dbReference type="SAM" id="Phobius"/>
    </source>
</evidence>
<dbReference type="GO" id="GO:0005886">
    <property type="term" value="C:plasma membrane"/>
    <property type="evidence" value="ECO:0007669"/>
    <property type="project" value="UniProtKB-SubCell"/>
</dbReference>
<keyword evidence="2" id="KW-1003">Cell membrane</keyword>
<name>W0V9Q7_9BURK</name>
<evidence type="ECO:0000256" key="4">
    <source>
        <dbReference type="ARBA" id="ARBA00022989"/>
    </source>
</evidence>
<dbReference type="EMBL" id="HG322949">
    <property type="protein sequence ID" value="CDG84345.1"/>
    <property type="molecule type" value="Genomic_DNA"/>
</dbReference>
<protein>
    <submittedName>
        <fullName evidence="7">Ribonuclease BN-like family protein</fullName>
    </submittedName>
</protein>
<comment type="subcellular location">
    <subcellularLocation>
        <location evidence="1">Cell membrane</location>
        <topology evidence="1">Multi-pass membrane protein</topology>
    </subcellularLocation>
</comment>
<dbReference type="STRING" id="1349767.GJA_3730"/>
<dbReference type="Proteomes" id="UP000027604">
    <property type="component" value="Chromosome I"/>
</dbReference>
<feature type="transmembrane region" description="Helical" evidence="6">
    <location>
        <begin position="227"/>
        <end position="250"/>
    </location>
</feature>
<evidence type="ECO:0000256" key="5">
    <source>
        <dbReference type="ARBA" id="ARBA00023136"/>
    </source>
</evidence>
<evidence type="ECO:0000256" key="2">
    <source>
        <dbReference type="ARBA" id="ARBA00022475"/>
    </source>
</evidence>
<dbReference type="HOGENOM" id="CLU_045539_5_1_4"/>